<dbReference type="AlphaFoldDB" id="A0A4R9JLX9"/>
<dbReference type="Gene3D" id="3.90.550.10">
    <property type="entry name" value="Spore Coat Polysaccharide Biosynthesis Protein SpsA, Chain A"/>
    <property type="match status" value="1"/>
</dbReference>
<dbReference type="PANTHER" id="PTHR22916:SF3">
    <property type="entry name" value="UDP-GLCNAC:BETAGAL BETA-1,3-N-ACETYLGLUCOSAMINYLTRANSFERASE-LIKE PROTEIN 1"/>
    <property type="match status" value="1"/>
</dbReference>
<comment type="caution">
    <text evidence="3">The sequence shown here is derived from an EMBL/GenBank/DDBJ whole genome shotgun (WGS) entry which is preliminary data.</text>
</comment>
<organism evidence="3 4">
    <name type="scientific">Leptospira perdikensis</name>
    <dbReference type="NCBI Taxonomy" id="2484948"/>
    <lineage>
        <taxon>Bacteria</taxon>
        <taxon>Pseudomonadati</taxon>
        <taxon>Spirochaetota</taxon>
        <taxon>Spirochaetia</taxon>
        <taxon>Leptospirales</taxon>
        <taxon>Leptospiraceae</taxon>
        <taxon>Leptospira</taxon>
    </lineage>
</organism>
<dbReference type="EMBL" id="RQGA01000001">
    <property type="protein sequence ID" value="TGL45811.1"/>
    <property type="molecule type" value="Genomic_DNA"/>
</dbReference>
<evidence type="ECO:0000256" key="1">
    <source>
        <dbReference type="SAM" id="Phobius"/>
    </source>
</evidence>
<dbReference type="GO" id="GO:0016758">
    <property type="term" value="F:hexosyltransferase activity"/>
    <property type="evidence" value="ECO:0007669"/>
    <property type="project" value="UniProtKB-ARBA"/>
</dbReference>
<dbReference type="PANTHER" id="PTHR22916">
    <property type="entry name" value="GLYCOSYLTRANSFERASE"/>
    <property type="match status" value="1"/>
</dbReference>
<feature type="transmembrane region" description="Helical" evidence="1">
    <location>
        <begin position="283"/>
        <end position="299"/>
    </location>
</feature>
<dbReference type="SUPFAM" id="SSF53448">
    <property type="entry name" value="Nucleotide-diphospho-sugar transferases"/>
    <property type="match status" value="1"/>
</dbReference>
<keyword evidence="3" id="KW-0808">Transferase</keyword>
<dbReference type="InterPro" id="IPR029044">
    <property type="entry name" value="Nucleotide-diphossugar_trans"/>
</dbReference>
<keyword evidence="1" id="KW-0812">Transmembrane</keyword>
<dbReference type="Proteomes" id="UP000298125">
    <property type="component" value="Unassembled WGS sequence"/>
</dbReference>
<keyword evidence="1" id="KW-0472">Membrane</keyword>
<evidence type="ECO:0000259" key="2">
    <source>
        <dbReference type="Pfam" id="PF00535"/>
    </source>
</evidence>
<proteinExistence type="predicted"/>
<dbReference type="InterPro" id="IPR001173">
    <property type="entry name" value="Glyco_trans_2-like"/>
</dbReference>
<protein>
    <submittedName>
        <fullName evidence="3">Glycosyltransferase</fullName>
    </submittedName>
</protein>
<keyword evidence="1" id="KW-1133">Transmembrane helix</keyword>
<dbReference type="OrthoDB" id="305760at2"/>
<keyword evidence="4" id="KW-1185">Reference proteome</keyword>
<evidence type="ECO:0000313" key="4">
    <source>
        <dbReference type="Proteomes" id="UP000298125"/>
    </source>
</evidence>
<name>A0A4R9JLX9_9LEPT</name>
<dbReference type="RefSeq" id="WP_135575108.1">
    <property type="nucleotide sequence ID" value="NZ_RQGA01000001.1"/>
</dbReference>
<reference evidence="3" key="1">
    <citation type="journal article" date="2019" name="PLoS Negl. Trop. Dis.">
        <title>Revisiting the worldwide diversity of Leptospira species in the environment.</title>
        <authorList>
            <person name="Vincent A.T."/>
            <person name="Schiettekatte O."/>
            <person name="Bourhy P."/>
            <person name="Veyrier F.J."/>
            <person name="Picardeau M."/>
        </authorList>
    </citation>
    <scope>NUCLEOTIDE SEQUENCE [LARGE SCALE GENOMIC DNA]</scope>
    <source>
        <strain evidence="3">201702692</strain>
    </source>
</reference>
<sequence>MLSQHNENAVVSVIMNCYNGQEYLREAIDSVINQTYPHWELIFWDNQSTDESSKIVKSYSDNRIKYYYSPIHTKLYPGRNLALEKINGRYIAFLDTDDVWHPDKLNENIAILNKKEYSLVSSNYYLINRQSKILKRAIRFNKKSGHITGELINDYYIGILTVVLDRKLLKSEEKPFSENFNHVGDFDLFLRLSEDNKIYYDSRTLAYYRIHENNLSSKKSLELLREIKVMERTLEKRDFYKKQKHLIQNLILVRKYLLFKQFIVKGRHIPLMELVSLFVRKPIFFVKLIVLVFLHFLHLS</sequence>
<feature type="domain" description="Glycosyltransferase 2-like" evidence="2">
    <location>
        <begin position="12"/>
        <end position="143"/>
    </location>
</feature>
<dbReference type="Pfam" id="PF00535">
    <property type="entry name" value="Glycos_transf_2"/>
    <property type="match status" value="1"/>
</dbReference>
<gene>
    <name evidence="3" type="ORF">EHQ49_00025</name>
</gene>
<evidence type="ECO:0000313" key="3">
    <source>
        <dbReference type="EMBL" id="TGL45811.1"/>
    </source>
</evidence>
<accession>A0A4R9JLX9</accession>